<keyword evidence="3" id="KW-0812">Transmembrane</keyword>
<feature type="transmembrane region" description="Helical" evidence="3">
    <location>
        <begin position="143"/>
        <end position="168"/>
    </location>
</feature>
<evidence type="ECO:0000313" key="5">
    <source>
        <dbReference type="Proteomes" id="UP000178622"/>
    </source>
</evidence>
<protein>
    <recommendedName>
        <fullName evidence="2">Biotin transporter</fullName>
    </recommendedName>
</protein>
<feature type="transmembrane region" description="Helical" evidence="3">
    <location>
        <begin position="109"/>
        <end position="131"/>
    </location>
</feature>
<organism evidence="4 5">
    <name type="scientific">Floricoccus tropicus</name>
    <dbReference type="NCBI Taxonomy" id="1859473"/>
    <lineage>
        <taxon>Bacteria</taxon>
        <taxon>Bacillati</taxon>
        <taxon>Bacillota</taxon>
        <taxon>Bacilli</taxon>
        <taxon>Lactobacillales</taxon>
        <taxon>Streptococcaceae</taxon>
        <taxon>Floricoccus</taxon>
    </lineage>
</organism>
<evidence type="ECO:0000256" key="2">
    <source>
        <dbReference type="PIRNR" id="PIRNR016661"/>
    </source>
</evidence>
<keyword evidence="2" id="KW-1003">Cell membrane</keyword>
<dbReference type="PIRSF" id="PIRSF016661">
    <property type="entry name" value="BioY"/>
    <property type="match status" value="1"/>
</dbReference>
<feature type="transmembrane region" description="Helical" evidence="3">
    <location>
        <begin position="80"/>
        <end position="102"/>
    </location>
</feature>
<dbReference type="STRING" id="1859473.BG261_02435"/>
<dbReference type="InterPro" id="IPR003784">
    <property type="entry name" value="BioY"/>
</dbReference>
<evidence type="ECO:0000256" key="3">
    <source>
        <dbReference type="SAM" id="Phobius"/>
    </source>
</evidence>
<proteinExistence type="inferred from homology"/>
<name>A0A1E8GMH4_9LACT</name>
<dbReference type="EMBL" id="MKIR01000012">
    <property type="protein sequence ID" value="OFI49454.1"/>
    <property type="molecule type" value="Genomic_DNA"/>
</dbReference>
<reference evidence="5" key="1">
    <citation type="submission" date="2016-09" db="EMBL/GenBank/DDBJ databases">
        <title>Draft genome sequence of a novel species of the family Streptococcaceae isolated from flowers.</title>
        <authorList>
            <person name="Chuah L.-O."/>
            <person name="Yap K.-P."/>
            <person name="Thong K.L."/>
            <person name="Liong M.T."/>
            <person name="Ahmad R."/>
            <person name="Rusul G."/>
        </authorList>
    </citation>
    <scope>NUCLEOTIDE SEQUENCE [LARGE SCALE GENOMIC DNA]</scope>
    <source>
        <strain evidence="5">DF1</strain>
    </source>
</reference>
<dbReference type="AlphaFoldDB" id="A0A1E8GMH4"/>
<dbReference type="Pfam" id="PF02632">
    <property type="entry name" value="BioY"/>
    <property type="match status" value="1"/>
</dbReference>
<dbReference type="PANTHER" id="PTHR34295:SF1">
    <property type="entry name" value="BIOTIN TRANSPORTER BIOY"/>
    <property type="match status" value="1"/>
</dbReference>
<evidence type="ECO:0000256" key="1">
    <source>
        <dbReference type="ARBA" id="ARBA00010692"/>
    </source>
</evidence>
<feature type="transmembrane region" description="Helical" evidence="3">
    <location>
        <begin position="56"/>
        <end position="74"/>
    </location>
</feature>
<dbReference type="RefSeq" id="WP_070791974.1">
    <property type="nucleotide sequence ID" value="NZ_MKIR01000012.1"/>
</dbReference>
<feature type="transmembrane region" description="Helical" evidence="3">
    <location>
        <begin position="33"/>
        <end position="49"/>
    </location>
</feature>
<gene>
    <name evidence="4" type="ORF">BG261_02435</name>
</gene>
<keyword evidence="2 3" id="KW-0472">Membrane</keyword>
<evidence type="ECO:0000313" key="4">
    <source>
        <dbReference type="EMBL" id="OFI49454.1"/>
    </source>
</evidence>
<dbReference type="Proteomes" id="UP000178622">
    <property type="component" value="Unassembled WGS sequence"/>
</dbReference>
<keyword evidence="3" id="KW-1133">Transmembrane helix</keyword>
<dbReference type="GO" id="GO:0005886">
    <property type="term" value="C:plasma membrane"/>
    <property type="evidence" value="ECO:0007669"/>
    <property type="project" value="UniProtKB-SubCell"/>
</dbReference>
<comment type="subcellular location">
    <subcellularLocation>
        <location evidence="2">Cell membrane</location>
        <topology evidence="2">Multi-pass membrane protein</topology>
    </subcellularLocation>
</comment>
<comment type="similarity">
    <text evidence="1 2">Belongs to the BioY family.</text>
</comment>
<comment type="caution">
    <text evidence="4">The sequence shown here is derived from an EMBL/GenBank/DDBJ whole genome shotgun (WGS) entry which is preliminary data.</text>
</comment>
<keyword evidence="2" id="KW-0813">Transport</keyword>
<keyword evidence="5" id="KW-1185">Reference proteome</keyword>
<dbReference type="OrthoDB" id="9803495at2"/>
<accession>A0A1E8GMH4</accession>
<dbReference type="Gene3D" id="1.10.1760.20">
    <property type="match status" value="1"/>
</dbReference>
<dbReference type="PANTHER" id="PTHR34295">
    <property type="entry name" value="BIOTIN TRANSPORTER BIOY"/>
    <property type="match status" value="1"/>
</dbReference>
<dbReference type="GO" id="GO:0015225">
    <property type="term" value="F:biotin transmembrane transporter activity"/>
    <property type="evidence" value="ECO:0007669"/>
    <property type="project" value="UniProtKB-UniRule"/>
</dbReference>
<sequence length="179" mass="18880">MNKTTRDLALSAIFAALIGILSQFTIPLGTIPLTLQTFAVGLVVTILGTRNGTVAVCIYLIMGMIGVPVFAGGSSGFGALLGPTGGFLIGFIFNALSTGIIIDKTKSDYLWAIIANIIGSFVTLFFGTIWLKYNLDLSWTKGFAAGFTPFIIPGLIKAAAAGYLGILIKNRIPKRIMGN</sequence>